<dbReference type="Gene3D" id="1.20.1250.20">
    <property type="entry name" value="MFS general substrate transporter like domains"/>
    <property type="match status" value="2"/>
</dbReference>
<feature type="transmembrane region" description="Helical" evidence="6">
    <location>
        <begin position="133"/>
        <end position="155"/>
    </location>
</feature>
<dbReference type="PANTHER" id="PTHR43124">
    <property type="entry name" value="PURINE EFFLUX PUMP PBUE"/>
    <property type="match status" value="1"/>
</dbReference>
<evidence type="ECO:0000256" key="4">
    <source>
        <dbReference type="ARBA" id="ARBA00022989"/>
    </source>
</evidence>
<evidence type="ECO:0000256" key="2">
    <source>
        <dbReference type="ARBA" id="ARBA00022475"/>
    </source>
</evidence>
<evidence type="ECO:0000256" key="1">
    <source>
        <dbReference type="ARBA" id="ARBA00004651"/>
    </source>
</evidence>
<evidence type="ECO:0000256" key="5">
    <source>
        <dbReference type="ARBA" id="ARBA00023136"/>
    </source>
</evidence>
<name>A0A7H0LM97_9SPHN</name>
<keyword evidence="4 6" id="KW-1133">Transmembrane helix</keyword>
<keyword evidence="8" id="KW-1185">Reference proteome</keyword>
<evidence type="ECO:0000313" key="7">
    <source>
        <dbReference type="EMBL" id="QNQ10800.1"/>
    </source>
</evidence>
<gene>
    <name evidence="7" type="ORF">H3Z74_06325</name>
</gene>
<feature type="transmembrane region" description="Helical" evidence="6">
    <location>
        <begin position="355"/>
        <end position="376"/>
    </location>
</feature>
<dbReference type="KEGG" id="spap:H3Z74_06325"/>
<keyword evidence="5 6" id="KW-0472">Membrane</keyword>
<keyword evidence="2" id="KW-1003">Cell membrane</keyword>
<dbReference type="InterPro" id="IPR050189">
    <property type="entry name" value="MFS_Efflux_Transporters"/>
</dbReference>
<organism evidence="7 8">
    <name type="scientific">Sphingomonas alpina</name>
    <dbReference type="NCBI Taxonomy" id="653931"/>
    <lineage>
        <taxon>Bacteria</taxon>
        <taxon>Pseudomonadati</taxon>
        <taxon>Pseudomonadota</taxon>
        <taxon>Alphaproteobacteria</taxon>
        <taxon>Sphingomonadales</taxon>
        <taxon>Sphingomonadaceae</taxon>
        <taxon>Sphingomonas</taxon>
    </lineage>
</organism>
<comment type="subcellular location">
    <subcellularLocation>
        <location evidence="1">Cell membrane</location>
        <topology evidence="1">Multi-pass membrane protein</topology>
    </subcellularLocation>
</comment>
<feature type="transmembrane region" description="Helical" evidence="6">
    <location>
        <begin position="329"/>
        <end position="349"/>
    </location>
</feature>
<feature type="transmembrane region" description="Helical" evidence="6">
    <location>
        <begin position="50"/>
        <end position="70"/>
    </location>
</feature>
<reference evidence="7 8" key="1">
    <citation type="submission" date="2020-09" db="EMBL/GenBank/DDBJ databases">
        <title>Sphingomonas sp., a new species isolated from pork steak.</title>
        <authorList>
            <person name="Heidler von Heilborn D."/>
        </authorList>
    </citation>
    <scope>NUCLEOTIDE SEQUENCE [LARGE SCALE GENOMIC DNA]</scope>
    <source>
        <strain evidence="8">S8-3T</strain>
    </source>
</reference>
<feature type="transmembrane region" description="Helical" evidence="6">
    <location>
        <begin position="240"/>
        <end position="261"/>
    </location>
</feature>
<proteinExistence type="predicted"/>
<dbReference type="InterPro" id="IPR011701">
    <property type="entry name" value="MFS"/>
</dbReference>
<dbReference type="GO" id="GO:0005886">
    <property type="term" value="C:plasma membrane"/>
    <property type="evidence" value="ECO:0007669"/>
    <property type="project" value="UniProtKB-SubCell"/>
</dbReference>
<dbReference type="AlphaFoldDB" id="A0A7H0LM97"/>
<feature type="transmembrane region" description="Helical" evidence="6">
    <location>
        <begin position="12"/>
        <end position="38"/>
    </location>
</feature>
<evidence type="ECO:0000256" key="6">
    <source>
        <dbReference type="SAM" id="Phobius"/>
    </source>
</evidence>
<evidence type="ECO:0000313" key="8">
    <source>
        <dbReference type="Proteomes" id="UP000516148"/>
    </source>
</evidence>
<keyword evidence="3 6" id="KW-0812">Transmembrane</keyword>
<feature type="transmembrane region" description="Helical" evidence="6">
    <location>
        <begin position="161"/>
        <end position="179"/>
    </location>
</feature>
<dbReference type="GO" id="GO:0022857">
    <property type="term" value="F:transmembrane transporter activity"/>
    <property type="evidence" value="ECO:0007669"/>
    <property type="project" value="InterPro"/>
</dbReference>
<dbReference type="PANTHER" id="PTHR43124:SF10">
    <property type="entry name" value="PURINE EFFLUX PUMP PBUE"/>
    <property type="match status" value="1"/>
</dbReference>
<feature type="transmembrane region" description="Helical" evidence="6">
    <location>
        <begin position="299"/>
        <end position="317"/>
    </location>
</feature>
<feature type="transmembrane region" description="Helical" evidence="6">
    <location>
        <begin position="103"/>
        <end position="126"/>
    </location>
</feature>
<accession>A0A7H0LM97</accession>
<dbReference type="InterPro" id="IPR036259">
    <property type="entry name" value="MFS_trans_sf"/>
</dbReference>
<feature type="transmembrane region" description="Helical" evidence="6">
    <location>
        <begin position="77"/>
        <end position="97"/>
    </location>
</feature>
<evidence type="ECO:0000256" key="3">
    <source>
        <dbReference type="ARBA" id="ARBA00022692"/>
    </source>
</evidence>
<dbReference type="Proteomes" id="UP000516148">
    <property type="component" value="Chromosome"/>
</dbReference>
<feature type="transmembrane region" description="Helical" evidence="6">
    <location>
        <begin position="200"/>
        <end position="220"/>
    </location>
</feature>
<dbReference type="RefSeq" id="WP_187763090.1">
    <property type="nucleotide sequence ID" value="NZ_CP061038.1"/>
</dbReference>
<dbReference type="SUPFAM" id="SSF103473">
    <property type="entry name" value="MFS general substrate transporter"/>
    <property type="match status" value="1"/>
</dbReference>
<dbReference type="EMBL" id="CP061038">
    <property type="protein sequence ID" value="QNQ10800.1"/>
    <property type="molecule type" value="Genomic_DNA"/>
</dbReference>
<feature type="transmembrane region" description="Helical" evidence="6">
    <location>
        <begin position="273"/>
        <end position="293"/>
    </location>
</feature>
<sequence length="383" mass="39289">MSVETPRESRTSLAALIVIGTGAMTSATLSPVMLGLYIDELRLTASQASLALAAENGAYALGLLLFYLILHRAKRPLLAAIGLVVMIVTSLLTARAGGFVPLLAIRAAFGLAMGFTASTVFAAYAGRADPQRVWAIATFVNLTYAAILLTLSGWIAQTFGLLGIVAVLAMVAVIGLACTRLIPPAPPPAALASKVVENGWTINVPAICGALALLCLYAGHTTLWSFQERMGLAVGLDRSQVGVLLGISVLGAIAGAILSMTAGSRFGQRGPNALAFAGLIASALLLALPVMAAYVAGAVIVKTAWFFGLPFILGALARLDRSGRWSSMGAALLALGSAIGPAIGATLAVYGPHMIGFLAAGLYLISFLFTVPLLAATPSGDQR</sequence>
<dbReference type="Pfam" id="PF07690">
    <property type="entry name" value="MFS_1"/>
    <property type="match status" value="1"/>
</dbReference>
<protein>
    <submittedName>
        <fullName evidence="7">MFS transporter</fullName>
    </submittedName>
</protein>